<evidence type="ECO:0000313" key="1">
    <source>
        <dbReference type="EMBL" id="CAL4066841.1"/>
    </source>
</evidence>
<dbReference type="AlphaFoldDB" id="A0AAV2PXP7"/>
<name>A0AAV2PXP7_MEGNR</name>
<dbReference type="PANTHER" id="PTHR14819:SF25">
    <property type="entry name" value="CHROMOSOME UNDETERMINED SCAFFOLD_52, WHOLE GENOME SHOTGUN SEQUENCE"/>
    <property type="match status" value="1"/>
</dbReference>
<feature type="non-terminal residue" evidence="1">
    <location>
        <position position="611"/>
    </location>
</feature>
<reference evidence="1 2" key="1">
    <citation type="submission" date="2024-05" db="EMBL/GenBank/DDBJ databases">
        <authorList>
            <person name="Wallberg A."/>
        </authorList>
    </citation>
    <scope>NUCLEOTIDE SEQUENCE [LARGE SCALE GENOMIC DNA]</scope>
</reference>
<evidence type="ECO:0000313" key="2">
    <source>
        <dbReference type="Proteomes" id="UP001497623"/>
    </source>
</evidence>
<protein>
    <recommendedName>
        <fullName evidence="3">Interferon-induced very large GTPase 1</fullName>
    </recommendedName>
</protein>
<evidence type="ECO:0008006" key="3">
    <source>
        <dbReference type="Google" id="ProtNLM"/>
    </source>
</evidence>
<proteinExistence type="predicted"/>
<dbReference type="EMBL" id="CAXKWB010002400">
    <property type="protein sequence ID" value="CAL4066841.1"/>
    <property type="molecule type" value="Genomic_DNA"/>
</dbReference>
<accession>A0AAV2PXP7</accession>
<gene>
    <name evidence="1" type="ORF">MNOR_LOCUS6005</name>
</gene>
<dbReference type="InterPro" id="IPR052986">
    <property type="entry name" value="VLIG_GTPase"/>
</dbReference>
<sequence length="611" mass="71719">MDDESPSTKFEKQWTDWIQNLSFPKIQDEINISAEVWKVFEEVFQQHHAICIQSNQGEKFDFCHLDDIPSIDGNDFIEKASKNDYSSNLQSKKTNGKEIKDIEYVVDTIKSIKNHTLEIMKKIEDYLGSIEHMDFDNNCTWKIHEIFKQMIHNFNEGNQKFNLSVWYKVKVFVHILKNIIPCFIIMHDEYLKKRNPRNILEVKYKHQVHNVFIGTYTKCRKEIIAAGNLRDLLLPAINVSVKDCLPEKISFNLMLSKKEFHSKPELYRKVLVDLRKVKDFNEYIIFINQPDRAFMRWIEKYVSDYCMEMDANGKSMLGREANETFKNKVTELIACVQQALENSERKLPEFIRHTQTSESSDCQLTELNECIPMRSENLEISFQVWISKFKDLAKEIIPLSNTLHNIFDMKAVEVKDVHFFVKEFIKMLNDLKKNQENKLYNMNLEDVKHVDKPPHKLISDLILGCMKYCPFCGVICSSTINHPGKDHTAPRHYPGGIMGCHDRQTKVLSLKSCNELVATIGNFRNEFTNWKSVNYKEYRMVNENYASWSIAADTSLEASLYWKWVFAQFAEQFADFNNTIDGVKLKCPQIPSEWKNIKEEDIDESISIMFK</sequence>
<keyword evidence="2" id="KW-1185">Reference proteome</keyword>
<dbReference type="Proteomes" id="UP001497623">
    <property type="component" value="Unassembled WGS sequence"/>
</dbReference>
<comment type="caution">
    <text evidence="1">The sequence shown here is derived from an EMBL/GenBank/DDBJ whole genome shotgun (WGS) entry which is preliminary data.</text>
</comment>
<organism evidence="1 2">
    <name type="scientific">Meganyctiphanes norvegica</name>
    <name type="common">Northern krill</name>
    <name type="synonym">Thysanopoda norvegica</name>
    <dbReference type="NCBI Taxonomy" id="48144"/>
    <lineage>
        <taxon>Eukaryota</taxon>
        <taxon>Metazoa</taxon>
        <taxon>Ecdysozoa</taxon>
        <taxon>Arthropoda</taxon>
        <taxon>Crustacea</taxon>
        <taxon>Multicrustacea</taxon>
        <taxon>Malacostraca</taxon>
        <taxon>Eumalacostraca</taxon>
        <taxon>Eucarida</taxon>
        <taxon>Euphausiacea</taxon>
        <taxon>Euphausiidae</taxon>
        <taxon>Meganyctiphanes</taxon>
    </lineage>
</organism>
<dbReference type="PANTHER" id="PTHR14819">
    <property type="entry name" value="GTP-BINDING"/>
    <property type="match status" value="1"/>
</dbReference>